<dbReference type="PANTHER" id="PTHR10000:SF8">
    <property type="entry name" value="HAD SUPERFAMILY HYDROLASE-LIKE, TYPE 3"/>
    <property type="match status" value="1"/>
</dbReference>
<dbReference type="InterPro" id="IPR006379">
    <property type="entry name" value="HAD-SF_hydro_IIB"/>
</dbReference>
<name>A0A0P7ZPB2_9CYAN</name>
<evidence type="ECO:0000313" key="1">
    <source>
        <dbReference type="EMBL" id="KPQ36933.1"/>
    </source>
</evidence>
<dbReference type="PANTHER" id="PTHR10000">
    <property type="entry name" value="PHOSPHOSERINE PHOSPHATASE"/>
    <property type="match status" value="1"/>
</dbReference>
<accession>A0A0P7ZPB2</accession>
<dbReference type="NCBIfam" id="TIGR01484">
    <property type="entry name" value="HAD-SF-IIB"/>
    <property type="match status" value="1"/>
</dbReference>
<dbReference type="Proteomes" id="UP000050465">
    <property type="component" value="Unassembled WGS sequence"/>
</dbReference>
<organism evidence="1 2">
    <name type="scientific">Phormidesmis priestleyi Ana</name>
    <dbReference type="NCBI Taxonomy" id="1666911"/>
    <lineage>
        <taxon>Bacteria</taxon>
        <taxon>Bacillati</taxon>
        <taxon>Cyanobacteriota</taxon>
        <taxon>Cyanophyceae</taxon>
        <taxon>Leptolyngbyales</taxon>
        <taxon>Leptolyngbyaceae</taxon>
        <taxon>Phormidesmis</taxon>
    </lineage>
</organism>
<gene>
    <name evidence="1" type="ORF">HLUCCA11_03190</name>
</gene>
<protein>
    <submittedName>
        <fullName evidence="1">Putative hydrolases of the HAD superfamily</fullName>
    </submittedName>
</protein>
<dbReference type="SUPFAM" id="SSF56784">
    <property type="entry name" value="HAD-like"/>
    <property type="match status" value="1"/>
</dbReference>
<dbReference type="STRING" id="1666911.HLUCCA11_03190"/>
<dbReference type="GO" id="GO:0016791">
    <property type="term" value="F:phosphatase activity"/>
    <property type="evidence" value="ECO:0007669"/>
    <property type="project" value="TreeGrafter"/>
</dbReference>
<evidence type="ECO:0000313" key="2">
    <source>
        <dbReference type="Proteomes" id="UP000050465"/>
    </source>
</evidence>
<sequence length="263" mass="29157">MRPVATMPQLLTPVISRSNLANIRLVATDMDGTLTRAGQFNSELLPALARLRETGIEVMIVTGRSAGWVSGLVNYLPIVGAIAENGGLYISQQNPEATILCDIPRMSAHRDRLATLFHKLSTRYPHLKPATDNAYRITDWTFDIDGLSENDLAWMQKTCEDSKMGFTYSNVQCHLQILRQNKAAGLARVLEQQFSQLLPTEIITVGDSPNDESLFNAEQFPYSVGVANVNHYLPRLAHQPAYLTQAAECEGFVELVDQLIAAR</sequence>
<dbReference type="Gene3D" id="3.90.1070.10">
    <property type="match status" value="1"/>
</dbReference>
<dbReference type="PATRIC" id="fig|1666911.3.peg.3480"/>
<reference evidence="1 2" key="1">
    <citation type="submission" date="2015-09" db="EMBL/GenBank/DDBJ databases">
        <title>Identification and resolution of microdiversity through metagenomic sequencing of parallel consortia.</title>
        <authorList>
            <person name="Nelson W.C."/>
            <person name="Romine M.F."/>
            <person name="Lindemann S.R."/>
        </authorList>
    </citation>
    <scope>NUCLEOTIDE SEQUENCE [LARGE SCALE GENOMIC DNA]</scope>
    <source>
        <strain evidence="1">Ana</strain>
    </source>
</reference>
<keyword evidence="1" id="KW-0378">Hydrolase</keyword>
<dbReference type="Pfam" id="PF08282">
    <property type="entry name" value="Hydrolase_3"/>
    <property type="match status" value="1"/>
</dbReference>
<dbReference type="Gene3D" id="3.40.50.1000">
    <property type="entry name" value="HAD superfamily/HAD-like"/>
    <property type="match status" value="1"/>
</dbReference>
<dbReference type="InterPro" id="IPR036412">
    <property type="entry name" value="HAD-like_sf"/>
</dbReference>
<proteinExistence type="predicted"/>
<dbReference type="GO" id="GO:0005829">
    <property type="term" value="C:cytosol"/>
    <property type="evidence" value="ECO:0007669"/>
    <property type="project" value="TreeGrafter"/>
</dbReference>
<dbReference type="EMBL" id="LJZR01000003">
    <property type="protein sequence ID" value="KPQ36933.1"/>
    <property type="molecule type" value="Genomic_DNA"/>
</dbReference>
<dbReference type="AlphaFoldDB" id="A0A0P7ZPB2"/>
<dbReference type="InterPro" id="IPR023214">
    <property type="entry name" value="HAD_sf"/>
</dbReference>
<dbReference type="GO" id="GO:0000287">
    <property type="term" value="F:magnesium ion binding"/>
    <property type="evidence" value="ECO:0007669"/>
    <property type="project" value="TreeGrafter"/>
</dbReference>
<comment type="caution">
    <text evidence="1">The sequence shown here is derived from an EMBL/GenBank/DDBJ whole genome shotgun (WGS) entry which is preliminary data.</text>
</comment>